<dbReference type="InterPro" id="IPR036860">
    <property type="entry name" value="SH2_dom_sf"/>
</dbReference>
<dbReference type="GO" id="GO:0003746">
    <property type="term" value="F:translation elongation factor activity"/>
    <property type="evidence" value="ECO:0007669"/>
    <property type="project" value="UniProtKB-KW"/>
</dbReference>
<protein>
    <submittedName>
        <fullName evidence="9">Transcription elongation factor SPT6</fullName>
    </submittedName>
</protein>
<evidence type="ECO:0000256" key="5">
    <source>
        <dbReference type="ARBA" id="ARBA00023242"/>
    </source>
</evidence>
<dbReference type="InterPro" id="IPR042066">
    <property type="entry name" value="Spt6_death-like"/>
</dbReference>
<dbReference type="SMART" id="SM00732">
    <property type="entry name" value="YqgFc"/>
    <property type="match status" value="1"/>
</dbReference>
<dbReference type="CDD" id="cd00164">
    <property type="entry name" value="S1_like"/>
    <property type="match status" value="1"/>
</dbReference>
<dbReference type="GO" id="GO:0042393">
    <property type="term" value="F:histone binding"/>
    <property type="evidence" value="ECO:0007669"/>
    <property type="project" value="TreeGrafter"/>
</dbReference>
<dbReference type="Gene3D" id="1.10.3500.10">
    <property type="entry name" value="Tex N-terminal region-like"/>
    <property type="match status" value="1"/>
</dbReference>
<dbReference type="InterPro" id="IPR017072">
    <property type="entry name" value="TF_Spt6"/>
</dbReference>
<evidence type="ECO:0000256" key="4">
    <source>
        <dbReference type="ARBA" id="ARBA00023163"/>
    </source>
</evidence>
<feature type="compositionally biased region" description="Polar residues" evidence="7">
    <location>
        <begin position="1531"/>
        <end position="1546"/>
    </location>
</feature>
<dbReference type="SMART" id="SM00316">
    <property type="entry name" value="S1"/>
    <property type="match status" value="1"/>
</dbReference>
<dbReference type="PIRSF" id="PIRSF036947">
    <property type="entry name" value="Spt6"/>
    <property type="match status" value="1"/>
</dbReference>
<evidence type="ECO:0000256" key="7">
    <source>
        <dbReference type="SAM" id="MobiDB-lite"/>
    </source>
</evidence>
<dbReference type="InterPro" id="IPR032706">
    <property type="entry name" value="Spt6_HHH"/>
</dbReference>
<gene>
    <name evidence="9" type="primary">Supt6h</name>
</gene>
<feature type="compositionally biased region" description="Low complexity" evidence="7">
    <location>
        <begin position="1602"/>
        <end position="1615"/>
    </location>
</feature>
<evidence type="ECO:0000256" key="2">
    <source>
        <dbReference type="ARBA" id="ARBA00009253"/>
    </source>
</evidence>
<dbReference type="InterPro" id="IPR028231">
    <property type="entry name" value="Spt6_YqgF"/>
</dbReference>
<feature type="domain" description="S1 motif" evidence="8">
    <location>
        <begin position="1231"/>
        <end position="1286"/>
    </location>
</feature>
<dbReference type="Gene3D" id="2.40.50.140">
    <property type="entry name" value="Nucleic acid-binding proteins"/>
    <property type="match status" value="1"/>
</dbReference>
<dbReference type="GO" id="GO:0003677">
    <property type="term" value="F:DNA binding"/>
    <property type="evidence" value="ECO:0007669"/>
    <property type="project" value="InterPro"/>
</dbReference>
<dbReference type="GO" id="GO:0140673">
    <property type="term" value="P:transcription elongation-coupled chromatin remodeling"/>
    <property type="evidence" value="ECO:0007669"/>
    <property type="project" value="InterPro"/>
</dbReference>
<reference evidence="9" key="1">
    <citation type="submission" date="2020-04" db="EMBL/GenBank/DDBJ databases">
        <authorList>
            <person name="Neveu A P."/>
        </authorList>
    </citation>
    <scope>NUCLEOTIDE SEQUENCE</scope>
    <source>
        <tissue evidence="9">Whole embryo</tissue>
    </source>
</reference>
<dbReference type="InterPro" id="IPR023319">
    <property type="entry name" value="Tex-like_HTH_dom_sf"/>
</dbReference>
<dbReference type="Gene3D" id="3.30.505.10">
    <property type="entry name" value="SH2 domain"/>
    <property type="match status" value="2"/>
</dbReference>
<dbReference type="FunFam" id="1.10.10.650:FF:000002">
    <property type="entry name" value="Transcription elongation factor spt6"/>
    <property type="match status" value="1"/>
</dbReference>
<dbReference type="SUPFAM" id="SSF50249">
    <property type="entry name" value="Nucleic acid-binding proteins"/>
    <property type="match status" value="1"/>
</dbReference>
<dbReference type="SMART" id="SM00252">
    <property type="entry name" value="SH2"/>
    <property type="match status" value="1"/>
</dbReference>
<feature type="compositionally biased region" description="Pro residues" evidence="7">
    <location>
        <begin position="1621"/>
        <end position="1631"/>
    </location>
</feature>
<dbReference type="InterPro" id="IPR012340">
    <property type="entry name" value="NA-bd_OB-fold"/>
</dbReference>
<dbReference type="InterPro" id="IPR028088">
    <property type="entry name" value="Spt6_HTH_DNA-bd_dom"/>
</dbReference>
<keyword evidence="4 6" id="KW-0804">Transcription</keyword>
<dbReference type="InterPro" id="IPR055179">
    <property type="entry name" value="Tex-like_central_region"/>
</dbReference>
<feature type="region of interest" description="Disordered" evidence="7">
    <location>
        <begin position="1524"/>
        <end position="1687"/>
    </location>
</feature>
<dbReference type="PANTHER" id="PTHR10145">
    <property type="entry name" value="TRANSCRIPTION ELONGATION FACTOR SPT6"/>
    <property type="match status" value="1"/>
</dbReference>
<dbReference type="FunFam" id="1.10.150.850:FF:000004">
    <property type="entry name" value="Transcription elongation factor SPT6"/>
    <property type="match status" value="1"/>
</dbReference>
<feature type="region of interest" description="Disordered" evidence="7">
    <location>
        <begin position="174"/>
        <end position="209"/>
    </location>
</feature>
<name>A0A6F9DUN2_9ASCI</name>
<dbReference type="GO" id="GO:0060429">
    <property type="term" value="P:epithelium development"/>
    <property type="evidence" value="ECO:0007669"/>
    <property type="project" value="UniProtKB-ARBA"/>
</dbReference>
<comment type="function">
    <text evidence="6">Histone H3-H4 chaperone that plays a role in maintenance of chromatin structure during RNA polymerase II transcription elongation.</text>
</comment>
<evidence type="ECO:0000256" key="6">
    <source>
        <dbReference type="PIRNR" id="PIRNR036947"/>
    </source>
</evidence>
<keyword evidence="5 6" id="KW-0539">Nucleus</keyword>
<dbReference type="GO" id="GO:0008023">
    <property type="term" value="C:transcription elongation factor complex"/>
    <property type="evidence" value="ECO:0007669"/>
    <property type="project" value="TreeGrafter"/>
</dbReference>
<dbReference type="CDD" id="cd09928">
    <property type="entry name" value="SH2_Cterm_SPT6_like"/>
    <property type="match status" value="1"/>
</dbReference>
<dbReference type="InterPro" id="IPR003029">
    <property type="entry name" value="S1_domain"/>
</dbReference>
<dbReference type="GO" id="GO:0034728">
    <property type="term" value="P:nucleosome organization"/>
    <property type="evidence" value="ECO:0007669"/>
    <property type="project" value="TreeGrafter"/>
</dbReference>
<dbReference type="SUPFAM" id="SSF158832">
    <property type="entry name" value="Tex N-terminal region-like"/>
    <property type="match status" value="1"/>
</dbReference>
<dbReference type="InterPro" id="IPR010994">
    <property type="entry name" value="RuvA_2-like"/>
</dbReference>
<dbReference type="Gene3D" id="1.10.10.2740">
    <property type="entry name" value="Spt6, Death-like domain"/>
    <property type="match status" value="1"/>
</dbReference>
<dbReference type="FunFam" id="1.10.10.2740:FF:000001">
    <property type="entry name" value="Transcription elongation factor spt6"/>
    <property type="match status" value="1"/>
</dbReference>
<keyword evidence="9" id="KW-0251">Elongation factor</keyword>
<evidence type="ECO:0000313" key="9">
    <source>
        <dbReference type="EMBL" id="CAB3266713.1"/>
    </source>
</evidence>
<dbReference type="InterPro" id="IPR035019">
    <property type="entry name" value="Spt6_SH2_N"/>
</dbReference>
<dbReference type="SUPFAM" id="SSF53098">
    <property type="entry name" value="Ribonuclease H-like"/>
    <property type="match status" value="1"/>
</dbReference>
<dbReference type="EMBL" id="LR790851">
    <property type="protein sequence ID" value="CAB3266713.1"/>
    <property type="molecule type" value="mRNA"/>
</dbReference>
<evidence type="ECO:0000259" key="8">
    <source>
        <dbReference type="PROSITE" id="PS50126"/>
    </source>
</evidence>
<dbReference type="InterPro" id="IPR035420">
    <property type="entry name" value="Spt6_SH2"/>
</dbReference>
<dbReference type="Gene3D" id="1.10.10.650">
    <property type="entry name" value="RuvA domain 2-like"/>
    <property type="match status" value="1"/>
</dbReference>
<dbReference type="InterPro" id="IPR000980">
    <property type="entry name" value="SH2"/>
</dbReference>
<dbReference type="Gene3D" id="3.30.420.140">
    <property type="entry name" value="YqgF/RNase H-like domain"/>
    <property type="match status" value="1"/>
</dbReference>
<feature type="compositionally biased region" description="Acidic residues" evidence="7">
    <location>
        <begin position="1"/>
        <end position="17"/>
    </location>
</feature>
<organism evidence="9">
    <name type="scientific">Phallusia mammillata</name>
    <dbReference type="NCBI Taxonomy" id="59560"/>
    <lineage>
        <taxon>Eukaryota</taxon>
        <taxon>Metazoa</taxon>
        <taxon>Chordata</taxon>
        <taxon>Tunicata</taxon>
        <taxon>Ascidiacea</taxon>
        <taxon>Phlebobranchia</taxon>
        <taxon>Ascidiidae</taxon>
        <taxon>Phallusia</taxon>
    </lineage>
</organism>
<feature type="region of interest" description="Disordered" evidence="7">
    <location>
        <begin position="118"/>
        <end position="141"/>
    </location>
</feature>
<accession>A0A6F9DUN2</accession>
<dbReference type="SUPFAM" id="SSF47781">
    <property type="entry name" value="RuvA domain 2-like"/>
    <property type="match status" value="2"/>
</dbReference>
<dbReference type="FunFam" id="3.30.505.10:FF:000030">
    <property type="entry name" value="Transcription elongation factor spt6"/>
    <property type="match status" value="1"/>
</dbReference>
<dbReference type="FunFam" id="2.40.50.140:FF:000494">
    <property type="entry name" value="Suppressor of Ty 6 homolog"/>
    <property type="match status" value="1"/>
</dbReference>
<comment type="similarity">
    <text evidence="2 6">Belongs to the SPT6 family.</text>
</comment>
<dbReference type="Gene3D" id="1.10.150.850">
    <property type="entry name" value="Spt6, helix-hairpin-helix domain"/>
    <property type="match status" value="1"/>
</dbReference>
<keyword evidence="3" id="KW-0175">Coiled coil</keyword>
<dbReference type="InterPro" id="IPR035018">
    <property type="entry name" value="Spt6_SH2_C"/>
</dbReference>
<dbReference type="FunFam" id="1.10.3500.10:FF:000006">
    <property type="entry name" value="Transcription elongation factor spt6"/>
    <property type="match status" value="1"/>
</dbReference>
<dbReference type="PROSITE" id="PS50126">
    <property type="entry name" value="S1"/>
    <property type="match status" value="1"/>
</dbReference>
<dbReference type="Pfam" id="PF14635">
    <property type="entry name" value="HHH_7"/>
    <property type="match status" value="1"/>
</dbReference>
<dbReference type="InterPro" id="IPR037027">
    <property type="entry name" value="YqgF/RNaseH-like_dom_sf"/>
</dbReference>
<feature type="region of interest" description="Disordered" evidence="7">
    <location>
        <begin position="1"/>
        <end position="106"/>
    </location>
</feature>
<dbReference type="Pfam" id="PF22706">
    <property type="entry name" value="Tex_central_region"/>
    <property type="match status" value="1"/>
</dbReference>
<dbReference type="InterPro" id="IPR023323">
    <property type="entry name" value="Tex-like_dom_sf"/>
</dbReference>
<dbReference type="Pfam" id="PF00575">
    <property type="entry name" value="S1"/>
    <property type="match status" value="1"/>
</dbReference>
<keyword evidence="9" id="KW-0648">Protein biosynthesis</keyword>
<feature type="compositionally biased region" description="Acidic residues" evidence="7">
    <location>
        <begin position="128"/>
        <end position="139"/>
    </location>
</feature>
<feature type="compositionally biased region" description="Acidic residues" evidence="7">
    <location>
        <begin position="55"/>
        <end position="83"/>
    </location>
</feature>
<feature type="region of interest" description="Disordered" evidence="7">
    <location>
        <begin position="499"/>
        <end position="523"/>
    </location>
</feature>
<feature type="compositionally biased region" description="Acidic residues" evidence="7">
    <location>
        <begin position="174"/>
        <end position="192"/>
    </location>
</feature>
<dbReference type="Pfam" id="PF14641">
    <property type="entry name" value="HTH_44"/>
    <property type="match status" value="1"/>
</dbReference>
<dbReference type="PANTHER" id="PTHR10145:SF6">
    <property type="entry name" value="TRANSCRIPTION ELONGATION FACTOR SPT6"/>
    <property type="match status" value="1"/>
</dbReference>
<proteinExistence type="evidence at transcript level"/>
<dbReference type="GO" id="GO:0031491">
    <property type="term" value="F:nucleosome binding"/>
    <property type="evidence" value="ECO:0007669"/>
    <property type="project" value="TreeGrafter"/>
</dbReference>
<dbReference type="InterPro" id="IPR006641">
    <property type="entry name" value="YqgF/RNaseH-like_dom"/>
</dbReference>
<comment type="subcellular location">
    <subcellularLocation>
        <location evidence="1 6">Nucleus</location>
    </subcellularLocation>
</comment>
<dbReference type="CDD" id="cd09918">
    <property type="entry name" value="SH2_Nterm_SPT6_like"/>
    <property type="match status" value="1"/>
</dbReference>
<feature type="compositionally biased region" description="Low complexity" evidence="7">
    <location>
        <begin position="1555"/>
        <end position="1581"/>
    </location>
</feature>
<dbReference type="InterPro" id="IPR012337">
    <property type="entry name" value="RNaseH-like_sf"/>
</dbReference>
<evidence type="ECO:0000256" key="3">
    <source>
        <dbReference type="ARBA" id="ARBA00023054"/>
    </source>
</evidence>
<evidence type="ECO:0000256" key="1">
    <source>
        <dbReference type="ARBA" id="ARBA00004123"/>
    </source>
</evidence>
<dbReference type="SUPFAM" id="SSF55550">
    <property type="entry name" value="SH2 domain"/>
    <property type="match status" value="1"/>
</dbReference>
<dbReference type="Pfam" id="PF14639">
    <property type="entry name" value="YqgF"/>
    <property type="match status" value="1"/>
</dbReference>
<dbReference type="Pfam" id="PF14633">
    <property type="entry name" value="SH2_2"/>
    <property type="match status" value="1"/>
</dbReference>
<sequence>MADYMDYEAEESSDEEYDVKRGRTVLDSEDEEENEKALAKEIDDTGNISGLVDDNVVDDEEEADDDNDSFDSTEDEDQDSDAENVEKKHKKRKRDHRLEDDDFDLIEENLGVKLKKRKKFSRLRTVSSDEDEEDAEQDEKEVIQDQLFYGPADDDVAQAPHPEPEMPLIGDAEEEELSDESDVDDFIVDDNGEPISKPQKGMKRRSKGDSALQNLQDIFGGTFDYADFEKYNEDYEGDDMDEETYYDEQIDDEELAEGSEMLSRRAKKKSKKARKKKSIFDVMEPDTLEKGFYTDIDAEIRSTDIPERFQLRAIPVRPAEESELEMEADWIYKYCFVESTLSKQDPIEDFGSNFNASVLSSLNRKPQSCVGKIQDTLNFMRNQQFETPFIAFYRKEYVEPELNIHDLNKIYHWDEKWTQLNNRKANLTRLLQKMQTYQYEQISADPDKPLGDNVRALSDSDIERIQTVQTMEELRDVYGHFLLHYGRDIPKMQNALRIQRKRERAEEGETPSGEAPTQASDLKQASRRDMYTVCLNAGLGGVANKFGLTPEQFGENLRDNYQRHETEQYPAEPLDLAEDFVCPQFSTKEAVLEGARYMVAMQLAREPLVRQCVRQTFTERAKLTVQPTKKGKKEIDESHPCFRFKWMSNKMVKDLSGPQFLHIQNAETEGLLSVKFHVDMKDAPSAQTYFEEIKQLYYRDEFSHLVQEWNAQRSKAVEFMLNNILYVEMTKEIRTILCNEAKDGIKEQCGLKLRSYLSVAPYLVEEREFDDVDDDTRVGTYVMAISYSEDRNMATFAAVVAGNGEVVDYLRLPSMRFRKNSPNEHEAKEKQKDMEAIKKFVTKRRPHVVVIGVEDRFATTLQEDVRQCVTELEQEGVVSNVAVELMDNELSSVYAATARAQTDFRHFPNELRQAISLARRLQDPLLEFSQLCTTDEDLSCLKLHSLQDMLNKDELLETLAEEFVFRANEVGVDVNRAITHPHTANVVQFVCGLGPRKAANLLKVLKQKNGKLENRSNLVTVCKMGPKIFINCAGFIKIDTKSIMEDSTDAYIEILDGLRVHPETYEWARKMAVDALEYDESAEDANPSSALSEILESPERLKDLDLDAFAEELERQGYGNKGITLYDIRNELNSRYKDFRNPYRPPTSEEKFEIVTKETLSTFREGKLVTCRVTGIAHRRPKSEQLDQAEPHKDEDTGLWSCSFCKTGGFAELSEVWSHLDSGECPGKAVGVRVRLENGIAGFIPTDKLSDKPVNNPEERVQVGMTIHCRILKLDIDRFQVDLTCRGSDLRDDENKWKQQLDTYYDFEAETADKQKSEDTNKNTNQTTYIKRVIAHPSFHNIDFKTAEKMMIEMDQGDTIIRPSSKGSDHLTATWKVAEGVCAHIDIREEKKENAFSLGRSLWIGNEEFEDLDEIIARFIQPMAANARDLINHKNYREVGGKKEVMEDLLKQAKKALPSRIPYLMTASKTLPGKFLLSYMPRVRSKHEYVTVSPDGFRYRGQMFNNLNHLFKWFKEHFRDPIPSHMMSRTPAGSASVNMSITPSTPRSKRHTPRTPKGTPQQTPQAQPGYPYTPNTPYMTPSGGYGRTQASPAGMYPPKQAPPAKWAQPAGTAPKRTPRPKTGPPSAPVPPADWTRAAQEWASKQHAPSPRMTPNTPRGPRTPAGSYKGTPRTPQHRTPRNQRTPGY</sequence>